<evidence type="ECO:0000256" key="11">
    <source>
        <dbReference type="ARBA" id="ARBA00023157"/>
    </source>
</evidence>
<evidence type="ECO:0000256" key="13">
    <source>
        <dbReference type="ARBA" id="ARBA00023180"/>
    </source>
</evidence>
<dbReference type="Gene3D" id="3.80.10.10">
    <property type="entry name" value="Ribonuclease Inhibitor"/>
    <property type="match status" value="1"/>
</dbReference>
<dbReference type="PANTHER" id="PTHR24365">
    <property type="entry name" value="TOLL-LIKE RECEPTOR"/>
    <property type="match status" value="1"/>
</dbReference>
<feature type="signal peptide" evidence="18">
    <location>
        <begin position="1"/>
        <end position="19"/>
    </location>
</feature>
<dbReference type="Ensembl" id="ENSSORT00005025338.1">
    <property type="protein sequence ID" value="ENSSORP00005024616.1"/>
    <property type="gene ID" value="ENSSORG00005011850.1"/>
</dbReference>
<sequence length="800" mass="91179">MASLVVLVFVHLLTCEVLSVSRPRCDRCDQTSCNCSWKQLQQVPTTTSKLTTVLNLSFNWITSILHDDFLGYSSLRSLIISNNRINMIDREAFSPLKNLENLDLSENDLDTLSAEWFRHLPSLQSLNILGNRYQSLSQDSLFQPLKNLKKLHFGGPLLQSVRKGDFSGLGCLEELVFDGRNLQKYDKGSLRVIEAISHATLGLNDPFQKNLQLVEDILSDAVQPNTTLTFTDTELFKNYQMSPVELAFNRGIRTFSFNNCNLSVEVCFKLLDLMSDSEISTFMIEDTKVMLLSETQLVIPNNQKHLEVVSFKNVEVTPFHVFPALIFLQPSLNKLRRISVLDSKVFAIPCGTADFISLEYLDLSQNMLFDLTFKEMMCDGDGGVFLNLKTINISKNHLETIDSELFTGLRKLENIDMSGNSFNDMPDTCQWPPALRYLNLSSAHLTQVTSCLPESLQILDLSNNSLTVFNLKMPSLTDLYISGNKIGSFPHGGLFPHLTFMSIQNNGLQTFSHDSLDEYKMLDILEAGANTYVCSCDFVAFMNNDLTNRVKIRDEFKSYICESPDAVRGEVVTEVRLSVFECHTALAFSLLCFSILVVVLVIVGLCYKFNVVWYMTMTWAWIRAKRRPVITKGELKYDAFVSYSEMDAGWVEAHLIPELEESEPPLSLCLHKRDFAPGGWILDNIMEAIEQSHKTVFILSQHFIKSEWCKYELDYTHFRMLDHNDDTVVLVLLEPIDKNTIPKRFCKLRKVMNSRTYLEWPDDDNHIPRFWQSLRAAIAKPMTVGDMSFDTTSVNSVSLY</sequence>
<dbReference type="GO" id="GO:0043235">
    <property type="term" value="C:receptor complex"/>
    <property type="evidence" value="ECO:0007669"/>
    <property type="project" value="TreeGrafter"/>
</dbReference>
<dbReference type="FunFam" id="3.40.50.10140:FF:000001">
    <property type="entry name" value="Toll-like receptor 2"/>
    <property type="match status" value="1"/>
</dbReference>
<gene>
    <name evidence="20" type="primary">LOC115416944</name>
</gene>
<dbReference type="AlphaFoldDB" id="A0A673A5T4"/>
<keyword evidence="9 17" id="KW-1133">Transmembrane helix</keyword>
<keyword evidence="4" id="KW-0433">Leucine-rich repeat</keyword>
<dbReference type="Gene3D" id="3.40.50.10140">
    <property type="entry name" value="Toll/interleukin-1 receptor homology (TIR) domain"/>
    <property type="match status" value="1"/>
</dbReference>
<keyword evidence="11 16" id="KW-1015">Disulfide bond</keyword>
<dbReference type="GO" id="GO:0005886">
    <property type="term" value="C:plasma membrane"/>
    <property type="evidence" value="ECO:0007669"/>
    <property type="project" value="TreeGrafter"/>
</dbReference>
<evidence type="ECO:0000256" key="7">
    <source>
        <dbReference type="ARBA" id="ARBA00022737"/>
    </source>
</evidence>
<evidence type="ECO:0000256" key="10">
    <source>
        <dbReference type="ARBA" id="ARBA00023136"/>
    </source>
</evidence>
<dbReference type="SUPFAM" id="SSF52200">
    <property type="entry name" value="Toll/Interleukin receptor TIR domain"/>
    <property type="match status" value="1"/>
</dbReference>
<dbReference type="GO" id="GO:0002224">
    <property type="term" value="P:toll-like receptor signaling pathway"/>
    <property type="evidence" value="ECO:0007669"/>
    <property type="project" value="UniProtKB-UniRule"/>
</dbReference>
<dbReference type="InterPro" id="IPR035897">
    <property type="entry name" value="Toll_tir_struct_dom_sf"/>
</dbReference>
<feature type="disulfide bond" evidence="16">
    <location>
        <begin position="350"/>
        <end position="378"/>
    </location>
</feature>
<dbReference type="InterPro" id="IPR001611">
    <property type="entry name" value="Leu-rich_rpt"/>
</dbReference>
<proteinExistence type="inferred from homology"/>
<dbReference type="InterPro" id="IPR000157">
    <property type="entry name" value="TIR_dom"/>
</dbReference>
<comment type="function">
    <text evidence="15">Cooperates with LY96 to mediate the innate immune response to bacterial lipoproteins and other microbial cell wall components. Cooperates with TLR1 or TLR6 to mediate the innate immune response to bacterial lipoproteins or lipopeptides. Acts via MYD88 and TRAF6, leading to NF-kappa-B activation, cytokine secretion and the inflammatory response.</text>
</comment>
<dbReference type="SUPFAM" id="SSF52058">
    <property type="entry name" value="L domain-like"/>
    <property type="match status" value="1"/>
</dbReference>
<dbReference type="InterPro" id="IPR032675">
    <property type="entry name" value="LRR_dom_sf"/>
</dbReference>
<evidence type="ECO:0000256" key="15">
    <source>
        <dbReference type="PIRNR" id="PIRNR037595"/>
    </source>
</evidence>
<evidence type="ECO:0000256" key="1">
    <source>
        <dbReference type="ARBA" id="ARBA00004479"/>
    </source>
</evidence>
<keyword evidence="14 15" id="KW-0395">Inflammatory response</keyword>
<dbReference type="PRINTS" id="PR01537">
    <property type="entry name" value="INTRLKN1R1F"/>
</dbReference>
<dbReference type="InterPro" id="IPR003591">
    <property type="entry name" value="Leu-rich_rpt_typical-subtyp"/>
</dbReference>
<dbReference type="SMART" id="SM00255">
    <property type="entry name" value="TIR"/>
    <property type="match status" value="1"/>
</dbReference>
<evidence type="ECO:0000256" key="9">
    <source>
        <dbReference type="ARBA" id="ARBA00022989"/>
    </source>
</evidence>
<dbReference type="InParanoid" id="A0A673A5T4"/>
<protein>
    <recommendedName>
        <fullName evidence="15">Toll-like receptor 2</fullName>
    </recommendedName>
</protein>
<dbReference type="GO" id="GO:0042497">
    <property type="term" value="F:triacyl lipopeptide binding"/>
    <property type="evidence" value="ECO:0007669"/>
    <property type="project" value="TreeGrafter"/>
</dbReference>
<organism evidence="20 21">
    <name type="scientific">Sphaeramia orbicularis</name>
    <name type="common">orbiculate cardinalfish</name>
    <dbReference type="NCBI Taxonomy" id="375764"/>
    <lineage>
        <taxon>Eukaryota</taxon>
        <taxon>Metazoa</taxon>
        <taxon>Chordata</taxon>
        <taxon>Craniata</taxon>
        <taxon>Vertebrata</taxon>
        <taxon>Euteleostomi</taxon>
        <taxon>Actinopterygii</taxon>
        <taxon>Neopterygii</taxon>
        <taxon>Teleostei</taxon>
        <taxon>Neoteleostei</taxon>
        <taxon>Acanthomorphata</taxon>
        <taxon>Gobiaria</taxon>
        <taxon>Kurtiformes</taxon>
        <taxon>Apogonoidei</taxon>
        <taxon>Apogonidae</taxon>
        <taxon>Apogoninae</taxon>
        <taxon>Sphaeramia</taxon>
    </lineage>
</organism>
<evidence type="ECO:0000256" key="18">
    <source>
        <dbReference type="SAM" id="SignalP"/>
    </source>
</evidence>
<comment type="subcellular location">
    <subcellularLocation>
        <location evidence="1">Membrane</location>
        <topology evidence="1">Single-pass type I membrane protein</topology>
    </subcellularLocation>
</comment>
<dbReference type="Pfam" id="PF00560">
    <property type="entry name" value="LRR_1"/>
    <property type="match status" value="1"/>
</dbReference>
<dbReference type="InterPro" id="IPR017241">
    <property type="entry name" value="Toll-like_receptor"/>
</dbReference>
<dbReference type="PANTHER" id="PTHR24365:SF17">
    <property type="entry name" value="TOLL-LIKE RECEPTOR 2"/>
    <property type="match status" value="1"/>
</dbReference>
<keyword evidence="6 18" id="KW-0732">Signal</keyword>
<evidence type="ECO:0000256" key="5">
    <source>
        <dbReference type="ARBA" id="ARBA00022692"/>
    </source>
</evidence>
<keyword evidence="8 15" id="KW-0391">Immunity</keyword>
<reference evidence="20" key="2">
    <citation type="submission" date="2025-08" db="UniProtKB">
        <authorList>
            <consortium name="Ensembl"/>
        </authorList>
    </citation>
    <scope>IDENTIFICATION</scope>
</reference>
<dbReference type="PROSITE" id="PS50104">
    <property type="entry name" value="TIR"/>
    <property type="match status" value="1"/>
</dbReference>
<feature type="transmembrane region" description="Helical" evidence="17">
    <location>
        <begin position="585"/>
        <end position="607"/>
    </location>
</feature>
<dbReference type="GO" id="GO:0006954">
    <property type="term" value="P:inflammatory response"/>
    <property type="evidence" value="ECO:0007669"/>
    <property type="project" value="UniProtKB-UniRule"/>
</dbReference>
<evidence type="ECO:0000259" key="19">
    <source>
        <dbReference type="PROSITE" id="PS50104"/>
    </source>
</evidence>
<feature type="disulfide bond" evidence="16">
    <location>
        <begin position="28"/>
        <end position="33"/>
    </location>
</feature>
<evidence type="ECO:0000256" key="2">
    <source>
        <dbReference type="ARBA" id="ARBA00009634"/>
    </source>
</evidence>
<keyword evidence="12 15" id="KW-0675">Receptor</keyword>
<keyword evidence="13" id="KW-0325">Glycoprotein</keyword>
<name>A0A673A5T4_9TELE</name>
<evidence type="ECO:0000256" key="4">
    <source>
        <dbReference type="ARBA" id="ARBA00022614"/>
    </source>
</evidence>
<feature type="domain" description="TIR" evidence="19">
    <location>
        <begin position="635"/>
        <end position="778"/>
    </location>
</feature>
<reference evidence="20" key="3">
    <citation type="submission" date="2025-09" db="UniProtKB">
        <authorList>
            <consortium name="Ensembl"/>
        </authorList>
    </citation>
    <scope>IDENTIFICATION</scope>
</reference>
<keyword evidence="7" id="KW-0677">Repeat</keyword>
<dbReference type="PIRSF" id="PIRSF037595">
    <property type="entry name" value="Toll-like_receptor"/>
    <property type="match status" value="1"/>
</dbReference>
<evidence type="ECO:0000256" key="16">
    <source>
        <dbReference type="PIRSR" id="PIRSR037595-2"/>
    </source>
</evidence>
<evidence type="ECO:0000313" key="20">
    <source>
        <dbReference type="Ensembl" id="ENSSORP00005024616.1"/>
    </source>
</evidence>
<accession>A0A673A5T4</accession>
<evidence type="ECO:0000256" key="14">
    <source>
        <dbReference type="ARBA" id="ARBA00023198"/>
    </source>
</evidence>
<reference evidence="20" key="1">
    <citation type="submission" date="2019-06" db="EMBL/GenBank/DDBJ databases">
        <authorList>
            <consortium name="Wellcome Sanger Institute Data Sharing"/>
        </authorList>
    </citation>
    <scope>NUCLEOTIDE SEQUENCE [LARGE SCALE GENOMIC DNA]</scope>
</reference>
<dbReference type="Pfam" id="PF01582">
    <property type="entry name" value="TIR"/>
    <property type="match status" value="1"/>
</dbReference>
<keyword evidence="3 15" id="KW-0399">Innate immunity</keyword>
<evidence type="ECO:0000256" key="3">
    <source>
        <dbReference type="ARBA" id="ARBA00022588"/>
    </source>
</evidence>
<dbReference type="GO" id="GO:0045087">
    <property type="term" value="P:innate immune response"/>
    <property type="evidence" value="ECO:0007669"/>
    <property type="project" value="UniProtKB-UniRule"/>
</dbReference>
<dbReference type="Pfam" id="PF13855">
    <property type="entry name" value="LRR_8"/>
    <property type="match status" value="2"/>
</dbReference>
<feature type="disulfide bond" evidence="16">
    <location>
        <begin position="429"/>
        <end position="451"/>
    </location>
</feature>
<dbReference type="GO" id="GO:0004888">
    <property type="term" value="F:transmembrane signaling receptor activity"/>
    <property type="evidence" value="ECO:0007669"/>
    <property type="project" value="InterPro"/>
</dbReference>
<keyword evidence="5 17" id="KW-0812">Transmembrane</keyword>
<keyword evidence="21" id="KW-1185">Reference proteome</keyword>
<evidence type="ECO:0000256" key="17">
    <source>
        <dbReference type="SAM" id="Phobius"/>
    </source>
</evidence>
<feature type="chain" id="PRO_5025420366" description="Toll-like receptor 2" evidence="18">
    <location>
        <begin position="20"/>
        <end position="800"/>
    </location>
</feature>
<evidence type="ECO:0000256" key="12">
    <source>
        <dbReference type="ARBA" id="ARBA00023170"/>
    </source>
</evidence>
<evidence type="ECO:0000256" key="8">
    <source>
        <dbReference type="ARBA" id="ARBA00022859"/>
    </source>
</evidence>
<dbReference type="Proteomes" id="UP000472271">
    <property type="component" value="Chromosome 1"/>
</dbReference>
<keyword evidence="10 17" id="KW-0472">Membrane</keyword>
<evidence type="ECO:0000256" key="6">
    <source>
        <dbReference type="ARBA" id="ARBA00022729"/>
    </source>
</evidence>
<comment type="similarity">
    <text evidence="2 15">Belongs to the Toll-like receptor family.</text>
</comment>
<dbReference type="SMART" id="SM00369">
    <property type="entry name" value="LRR_TYP"/>
    <property type="match status" value="10"/>
</dbReference>
<evidence type="ECO:0000313" key="21">
    <source>
        <dbReference type="Proteomes" id="UP000472271"/>
    </source>
</evidence>